<dbReference type="GO" id="GO:0050852">
    <property type="term" value="P:T cell receptor signaling pathway"/>
    <property type="evidence" value="ECO:0007669"/>
    <property type="project" value="TreeGrafter"/>
</dbReference>
<evidence type="ECO:0000313" key="10">
    <source>
        <dbReference type="Proteomes" id="UP000265160"/>
    </source>
</evidence>
<dbReference type="InterPro" id="IPR007110">
    <property type="entry name" value="Ig-like_dom"/>
</dbReference>
<reference evidence="9" key="2">
    <citation type="submission" date="2025-09" db="UniProtKB">
        <authorList>
            <consortium name="Ensembl"/>
        </authorList>
    </citation>
    <scope>IDENTIFICATION</scope>
</reference>
<feature type="transmembrane region" description="Helical" evidence="7">
    <location>
        <begin position="192"/>
        <end position="215"/>
    </location>
</feature>
<feature type="region of interest" description="Disordered" evidence="6">
    <location>
        <begin position="230"/>
        <end position="270"/>
    </location>
</feature>
<evidence type="ECO:0000259" key="8">
    <source>
        <dbReference type="PROSITE" id="PS50835"/>
    </source>
</evidence>
<dbReference type="Gene3D" id="2.60.40.10">
    <property type="entry name" value="Immunoglobulins"/>
    <property type="match status" value="2"/>
</dbReference>
<dbReference type="GO" id="GO:0009897">
    <property type="term" value="C:external side of plasma membrane"/>
    <property type="evidence" value="ECO:0007669"/>
    <property type="project" value="TreeGrafter"/>
</dbReference>
<feature type="domain" description="Ig-like" evidence="8">
    <location>
        <begin position="88"/>
        <end position="176"/>
    </location>
</feature>
<keyword evidence="4 7" id="KW-0472">Membrane</keyword>
<evidence type="ECO:0000256" key="6">
    <source>
        <dbReference type="SAM" id="MobiDB-lite"/>
    </source>
</evidence>
<comment type="subcellular location">
    <subcellularLocation>
        <location evidence="1">Membrane</location>
    </subcellularLocation>
</comment>
<evidence type="ECO:0000256" key="4">
    <source>
        <dbReference type="ARBA" id="ARBA00023136"/>
    </source>
</evidence>
<dbReference type="Pfam" id="PF22705">
    <property type="entry name" value="C2-set_3"/>
    <property type="match status" value="1"/>
</dbReference>
<name>A0A3P9DJZ2_9CICH</name>
<organism evidence="9 10">
    <name type="scientific">Maylandia zebra</name>
    <name type="common">zebra mbuna</name>
    <dbReference type="NCBI Taxonomy" id="106582"/>
    <lineage>
        <taxon>Eukaryota</taxon>
        <taxon>Metazoa</taxon>
        <taxon>Chordata</taxon>
        <taxon>Craniata</taxon>
        <taxon>Vertebrata</taxon>
        <taxon>Euteleostomi</taxon>
        <taxon>Actinopterygii</taxon>
        <taxon>Neopterygii</taxon>
        <taxon>Teleostei</taxon>
        <taxon>Neoteleostei</taxon>
        <taxon>Acanthomorphata</taxon>
        <taxon>Ovalentaria</taxon>
        <taxon>Cichlomorphae</taxon>
        <taxon>Cichliformes</taxon>
        <taxon>Cichlidae</taxon>
        <taxon>African cichlids</taxon>
        <taxon>Pseudocrenilabrinae</taxon>
        <taxon>Haplochromini</taxon>
        <taxon>Maylandia</taxon>
        <taxon>Maylandia zebra complex</taxon>
    </lineage>
</organism>
<reference evidence="9" key="1">
    <citation type="submission" date="2025-08" db="UniProtKB">
        <authorList>
            <consortium name="Ensembl"/>
        </authorList>
    </citation>
    <scope>IDENTIFICATION</scope>
</reference>
<accession>A0A3P9DJZ2</accession>
<dbReference type="InterPro" id="IPR013783">
    <property type="entry name" value="Ig-like_fold"/>
</dbReference>
<keyword evidence="10" id="KW-1185">Reference proteome</keyword>
<dbReference type="PANTHER" id="PTHR24100:SF151">
    <property type="entry name" value="ICOS LIGAND"/>
    <property type="match status" value="1"/>
</dbReference>
<proteinExistence type="predicted"/>
<dbReference type="GO" id="GO:0001817">
    <property type="term" value="P:regulation of cytokine production"/>
    <property type="evidence" value="ECO:0007669"/>
    <property type="project" value="TreeGrafter"/>
</dbReference>
<dbReference type="PANTHER" id="PTHR24100">
    <property type="entry name" value="BUTYROPHILIN"/>
    <property type="match status" value="1"/>
</dbReference>
<dbReference type="PROSITE" id="PS50835">
    <property type="entry name" value="IG_LIKE"/>
    <property type="match status" value="1"/>
</dbReference>
<keyword evidence="3 7" id="KW-1133">Transmembrane helix</keyword>
<keyword evidence="5" id="KW-0393">Immunoglobulin domain</keyword>
<evidence type="ECO:0000256" key="2">
    <source>
        <dbReference type="ARBA" id="ARBA00022692"/>
    </source>
</evidence>
<dbReference type="InterPro" id="IPR036179">
    <property type="entry name" value="Ig-like_dom_sf"/>
</dbReference>
<evidence type="ECO:0000256" key="5">
    <source>
        <dbReference type="ARBA" id="ARBA00023319"/>
    </source>
</evidence>
<dbReference type="SUPFAM" id="SSF48726">
    <property type="entry name" value="Immunoglobulin"/>
    <property type="match status" value="2"/>
</dbReference>
<feature type="compositionally biased region" description="Basic and acidic residues" evidence="6">
    <location>
        <begin position="230"/>
        <end position="239"/>
    </location>
</feature>
<dbReference type="GeneTree" id="ENSGT01050000244843"/>
<evidence type="ECO:0000256" key="3">
    <source>
        <dbReference type="ARBA" id="ARBA00022989"/>
    </source>
</evidence>
<sequence>MTSEWTRPDLDPRFVFLWRAGQDLIYMKNPSYIGRSSLFTDELKHGNISLKLSKVKPADQGRYRCYIPEKDEEVFIDLVVASGAVSSPVISLANLDKAISGVVLQCESAGWYPEPELLWLDAEGNLLSAGPTETLRGPDDLYTVSSRVTVEKRHSNNITCRVQQRNTNQSREIHIHVPDEYFQLNSSSAAPIIIGVVVSLALSIILILIGVFFIWRRNKTNVRKPHCLRKKQETTKTEPDQEQETLMTQDIEPVSDMTETDKTTKPVGKT</sequence>
<dbReference type="AlphaFoldDB" id="A0A3P9DJZ2"/>
<protein>
    <recommendedName>
        <fullName evidence="8">Ig-like domain-containing protein</fullName>
    </recommendedName>
</protein>
<evidence type="ECO:0000256" key="7">
    <source>
        <dbReference type="SAM" id="Phobius"/>
    </source>
</evidence>
<dbReference type="FunFam" id="2.60.40.10:FF:000088">
    <property type="entry name" value="Butyrophilin subfamily 1 member A1"/>
    <property type="match status" value="1"/>
</dbReference>
<dbReference type="Ensembl" id="ENSMZET00005035930.1">
    <property type="protein sequence ID" value="ENSMZEP00005034694.1"/>
    <property type="gene ID" value="ENSMZEG00005025939.1"/>
</dbReference>
<dbReference type="InterPro" id="IPR053896">
    <property type="entry name" value="BTN3A2-like_Ig-C"/>
</dbReference>
<dbReference type="GO" id="GO:0005102">
    <property type="term" value="F:signaling receptor binding"/>
    <property type="evidence" value="ECO:0007669"/>
    <property type="project" value="TreeGrafter"/>
</dbReference>
<dbReference type="InterPro" id="IPR050504">
    <property type="entry name" value="IgSF_BTN/MOG"/>
</dbReference>
<evidence type="ECO:0000256" key="1">
    <source>
        <dbReference type="ARBA" id="ARBA00004370"/>
    </source>
</evidence>
<dbReference type="Proteomes" id="UP000265160">
    <property type="component" value="Unplaced"/>
</dbReference>
<keyword evidence="2 7" id="KW-0812">Transmembrane</keyword>
<evidence type="ECO:0000313" key="9">
    <source>
        <dbReference type="Ensembl" id="ENSMZEP00005034694.1"/>
    </source>
</evidence>